<dbReference type="EMBL" id="LC199500">
    <property type="protein sequence ID" value="BBA49197.1"/>
    <property type="molecule type" value="Genomic_DNA"/>
</dbReference>
<gene>
    <name evidence="2" type="primary">ORF37</name>
</gene>
<evidence type="ECO:0000313" key="2">
    <source>
        <dbReference type="EMBL" id="BBA49197.1"/>
    </source>
</evidence>
<accession>A0A286P9T6</accession>
<proteinExistence type="predicted"/>
<dbReference type="AlphaFoldDB" id="A0A286P9T6"/>
<organism evidence="2">
    <name type="scientific">Oryzias latipes</name>
    <name type="common">Japanese rice fish</name>
    <name type="synonym">Japanese killifish</name>
    <dbReference type="NCBI Taxonomy" id="8090"/>
    <lineage>
        <taxon>Eukaryota</taxon>
        <taxon>Metazoa</taxon>
        <taxon>Chordata</taxon>
        <taxon>Craniata</taxon>
        <taxon>Vertebrata</taxon>
        <taxon>Euteleostomi</taxon>
        <taxon>Actinopterygii</taxon>
        <taxon>Neopterygii</taxon>
        <taxon>Teleostei</taxon>
        <taxon>Neoteleostei</taxon>
        <taxon>Acanthomorphata</taxon>
        <taxon>Ovalentaria</taxon>
        <taxon>Atherinomorphae</taxon>
        <taxon>Beloniformes</taxon>
        <taxon>Adrianichthyidae</taxon>
        <taxon>Oryziinae</taxon>
        <taxon>Oryzias</taxon>
    </lineage>
</organism>
<feature type="region of interest" description="Disordered" evidence="1">
    <location>
        <begin position="46"/>
        <end position="69"/>
    </location>
</feature>
<evidence type="ECO:0000256" key="1">
    <source>
        <dbReference type="SAM" id="MobiDB-lite"/>
    </source>
</evidence>
<sequence>MCRDAGGLSTRALFAPLSSLTGAQEALFGESGETFRVPFGCGAQGSFGRRAQRAGTQRARLQPHDEAGPLRVKPRFALEHPQGFQAEFLHFLQRYPYPQGLPAARLQRAERNQGGFSWHAAVP</sequence>
<name>A0A286P9T6_ORYLA</name>
<protein>
    <submittedName>
        <fullName evidence="2">Uncharacterized protein</fullName>
    </submittedName>
</protein>
<reference evidence="2" key="1">
    <citation type="journal article" date="2017" name="Nat. Commun.">
        <title>Complete fusion of a transposon and herpesvirus created the Teratorn mobile element in medaka fish.</title>
        <authorList>
            <person name="Inoue Y."/>
            <person name="Saga T."/>
            <person name="Aikawa T."/>
            <person name="Kumagai M."/>
            <person name="Shimada A."/>
            <person name="Kawaguchi Y."/>
            <person name="Naruse K."/>
            <person name="Morishita S."/>
            <person name="Koga A."/>
            <person name="Takeda H."/>
        </authorList>
    </citation>
    <scope>NUCLEOTIDE SEQUENCE</scope>
</reference>